<keyword evidence="4" id="KW-0489">Methyltransferase</keyword>
<evidence type="ECO:0000313" key="5">
    <source>
        <dbReference type="Proteomes" id="UP000076128"/>
    </source>
</evidence>
<dbReference type="GO" id="GO:0032259">
    <property type="term" value="P:methylation"/>
    <property type="evidence" value="ECO:0007669"/>
    <property type="project" value="UniProtKB-KW"/>
</dbReference>
<dbReference type="STRING" id="1335048.AKL17_2962"/>
<dbReference type="AlphaFoldDB" id="A0A159Z4S9"/>
<sequence length="319" mass="35617">MKPGKVIVACMRNEALYVVEWVAHHLTVGFDRIVVYTNDCDDGTDRLLDLLGQDAPVEHHPNPGPYDTGSIQKQALHSAYQLDHVRQADWVLHIDADEFVNVTIGQRRIDDLVALYPDADAITLMWRHFGSAGKATWDGGSIIESFTRCEDPLPDLAAGGLVGFKTLFRPRSFGMMGVHSPKLPTGEGLPKVVNAAGVPMPVEKMLSLRGSDYAVGAHHLTWDNACLHHHHVKSDDLHRMKRARGDANGRRNGKRKIGSDFYNASNRNDVDLRSLVDLRPQVRLWEDRLRAIPGVKEQESAAWDWFRAQYQADVPAVAP</sequence>
<dbReference type="KEGG" id="daa:AKL17_2962"/>
<keyword evidence="5" id="KW-1185">Reference proteome</keyword>
<dbReference type="GO" id="GO:0016757">
    <property type="term" value="F:glycosyltransferase activity"/>
    <property type="evidence" value="ECO:0007669"/>
    <property type="project" value="TreeGrafter"/>
</dbReference>
<dbReference type="SUPFAM" id="SSF53448">
    <property type="entry name" value="Nucleotide-diphospho-sugar transferases"/>
    <property type="match status" value="1"/>
</dbReference>
<dbReference type="GO" id="GO:0008168">
    <property type="term" value="F:methyltransferase activity"/>
    <property type="evidence" value="ECO:0007669"/>
    <property type="project" value="UniProtKB-KW"/>
</dbReference>
<dbReference type="GO" id="GO:0016020">
    <property type="term" value="C:membrane"/>
    <property type="evidence" value="ECO:0007669"/>
    <property type="project" value="UniProtKB-SubCell"/>
</dbReference>
<evidence type="ECO:0000256" key="1">
    <source>
        <dbReference type="ARBA" id="ARBA00004167"/>
    </source>
</evidence>
<accession>A0A159Z4S9</accession>
<gene>
    <name evidence="4" type="ORF">AKL17_2962</name>
</gene>
<name>A0A159Z4S9_9RHOB</name>
<dbReference type="PANTHER" id="PTHR21461:SF69">
    <property type="entry name" value="GLYCOSYLTRANSFERASE FAMILY 92 PROTEIN"/>
    <property type="match status" value="1"/>
</dbReference>
<organism evidence="4 5">
    <name type="scientific">Frigidibacter mobilis</name>
    <dbReference type="NCBI Taxonomy" id="1335048"/>
    <lineage>
        <taxon>Bacteria</taxon>
        <taxon>Pseudomonadati</taxon>
        <taxon>Pseudomonadota</taxon>
        <taxon>Alphaproteobacteria</taxon>
        <taxon>Rhodobacterales</taxon>
        <taxon>Paracoccaceae</taxon>
        <taxon>Frigidibacter</taxon>
    </lineage>
</organism>
<dbReference type="PANTHER" id="PTHR21461">
    <property type="entry name" value="GLYCOSYLTRANSFERASE FAMILY 92 PROTEIN"/>
    <property type="match status" value="1"/>
</dbReference>
<dbReference type="Pfam" id="PF13704">
    <property type="entry name" value="Glyco_tranf_2_4"/>
    <property type="match status" value="1"/>
</dbReference>
<keyword evidence="2" id="KW-0812">Transmembrane</keyword>
<dbReference type="GO" id="GO:0005737">
    <property type="term" value="C:cytoplasm"/>
    <property type="evidence" value="ECO:0007669"/>
    <property type="project" value="TreeGrafter"/>
</dbReference>
<evidence type="ECO:0000313" key="4">
    <source>
        <dbReference type="EMBL" id="AMY70196.1"/>
    </source>
</evidence>
<comment type="subcellular location">
    <subcellularLocation>
        <location evidence="1">Membrane</location>
        <topology evidence="1">Single-pass membrane protein</topology>
    </subcellularLocation>
</comment>
<keyword evidence="4" id="KW-0808">Transferase</keyword>
<proteinExistence type="predicted"/>
<dbReference type="EMBL" id="CP012661">
    <property type="protein sequence ID" value="AMY70196.1"/>
    <property type="molecule type" value="Genomic_DNA"/>
</dbReference>
<dbReference type="InterPro" id="IPR029044">
    <property type="entry name" value="Nucleotide-diphossugar_trans"/>
</dbReference>
<keyword evidence="3" id="KW-1133">Transmembrane helix</keyword>
<protein>
    <submittedName>
        <fullName evidence="4">FkbM family methyltransferase</fullName>
    </submittedName>
</protein>
<dbReference type="Proteomes" id="UP000076128">
    <property type="component" value="Chromosome"/>
</dbReference>
<evidence type="ECO:0000256" key="2">
    <source>
        <dbReference type="ARBA" id="ARBA00022692"/>
    </source>
</evidence>
<evidence type="ECO:0000256" key="3">
    <source>
        <dbReference type="ARBA" id="ARBA00022989"/>
    </source>
</evidence>
<keyword evidence="3" id="KW-0472">Membrane</keyword>
<reference evidence="4 5" key="1">
    <citation type="submission" date="2015-09" db="EMBL/GenBank/DDBJ databases">
        <title>Complete genome sequence of Defluviimonas alba cai42t isolated from an oilfield in Xinjiang.</title>
        <authorList>
            <person name="Geng S."/>
            <person name="Pan X."/>
            <person name="Wu X."/>
        </authorList>
    </citation>
    <scope>NUCLEOTIDE SEQUENCE [LARGE SCALE GENOMIC DNA]</scope>
    <source>
        <strain evidence="5">cai42</strain>
    </source>
</reference>